<proteinExistence type="predicted"/>
<evidence type="ECO:0000313" key="2">
    <source>
        <dbReference type="EMBL" id="NKE58012.1"/>
    </source>
</evidence>
<organism evidence="2 3">
    <name type="scientific">Lentzea indica</name>
    <dbReference type="NCBI Taxonomy" id="2604800"/>
    <lineage>
        <taxon>Bacteria</taxon>
        <taxon>Bacillati</taxon>
        <taxon>Actinomycetota</taxon>
        <taxon>Actinomycetes</taxon>
        <taxon>Pseudonocardiales</taxon>
        <taxon>Pseudonocardiaceae</taxon>
        <taxon>Lentzea</taxon>
    </lineage>
</organism>
<feature type="compositionally biased region" description="Basic and acidic residues" evidence="1">
    <location>
        <begin position="664"/>
        <end position="675"/>
    </location>
</feature>
<feature type="region of interest" description="Disordered" evidence="1">
    <location>
        <begin position="580"/>
        <end position="694"/>
    </location>
</feature>
<dbReference type="Gene3D" id="1.25.40.10">
    <property type="entry name" value="Tetratricopeptide repeat domain"/>
    <property type="match status" value="1"/>
</dbReference>
<dbReference type="Proteomes" id="UP001515943">
    <property type="component" value="Unassembled WGS sequence"/>
</dbReference>
<keyword evidence="3" id="KW-1185">Reference proteome</keyword>
<accession>A0ABX1FHB1</accession>
<sequence length="1008" mass="111848">MPWDDVELGEWERLSPDQLGMRPDLVRGLPSRDAAARALKYARAAGSVPYDEVGFRSLAATPFVGYGPLQTFAQARLDAEKERRRRSPADVDLLLTQTRKLRHRPLTVPDGRMRYTIQDDLLNLTVVPEQDEPDDGLVWSYPLGAPPKAFLDMAEDSDARQLFSQYARVELPGSYWLPLPVLIEAGRFRRMQEITADLVGTTAPGNYYCFISHRWLTPIAPDPENAQARLIAWQLVAALCEAVYVAHERGLHTPRKISRISPVPVGAHGSDLAEALIVNVLRPALDAADLDAAHAEISSLQQETADRGVPASHADTDLSRLRTLVAEHPRLRSLLGRVHLWYDYSCMPQPPRTPAEQAEFEEGLTHLAAHQLVGRTAILLDDADDYLTRAWCTLEALTADSVQNFDVLVGADRSTVIAGRTEHHLTTLLQDRPHVVWRGLLDTEFFGVQTPGDCLRRLELAATDPADLPTVYGALCRLGMPTKIHIDDSEILTGTFPLPLVDGGRAVVLPSSSGRPADTPPVASTASLDWTAVTRLDERREHRVPGSHLELKRGWPGRKNRCHVAVIGACEGEAALTRGLGADPAGRAGGRRGRAGRVTHLARQRHRTGRALRRRHSAHRADRHRAVGAGRGRHAVQSVRHHVRDRQHDQRRRAAVRHHRRRRAGEQRQEPDAWTRRPGARPPWQRENDAMAGRPVPRPAVRRARRKGPRVTDLWDRLFAAYHSGDERTFIDLCRTRAATAVREFSGWAVVPVEIRHDPQAVDAYARVLLGAAQVLEALGHPEPMNRLNPQGAANPINAWNYAYRRAQQLNEAGEHAASTAELRSLLADLDGATGPGVDEILAKISGLLGANAQRLGRLDEALGHTLDALRRCRELGDLEGVWIYTENAETLSVATEIAGNTRSGRDLAHTRDRLAFAQDLSDSRLYQASNEVLHELLATVDGTEGARYLGKIHGLLGLNHFQLGDLNAAQWCTEQALARCQERQDYAGERIYAANLAEIRRSRQRAE</sequence>
<reference evidence="2 3" key="1">
    <citation type="submission" date="2019-08" db="EMBL/GenBank/DDBJ databases">
        <title>Lentzea from Indian Himalayas.</title>
        <authorList>
            <person name="Mandal S."/>
            <person name="Mallick Gupta A."/>
            <person name="Maiti P.K."/>
            <person name="Sarkar J."/>
            <person name="Mandal S."/>
        </authorList>
    </citation>
    <scope>NUCLEOTIDE SEQUENCE [LARGE SCALE GENOMIC DNA]</scope>
    <source>
        <strain evidence="2 3">PSKA42</strain>
    </source>
</reference>
<name>A0ABX1FHB1_9PSEU</name>
<feature type="compositionally biased region" description="Basic residues" evidence="1">
    <location>
        <begin position="631"/>
        <end position="663"/>
    </location>
</feature>
<evidence type="ECO:0008006" key="4">
    <source>
        <dbReference type="Google" id="ProtNLM"/>
    </source>
</evidence>
<evidence type="ECO:0000313" key="3">
    <source>
        <dbReference type="Proteomes" id="UP001515943"/>
    </source>
</evidence>
<dbReference type="EMBL" id="VSRL01000043">
    <property type="protein sequence ID" value="NKE58012.1"/>
    <property type="molecule type" value="Genomic_DNA"/>
</dbReference>
<evidence type="ECO:0000256" key="1">
    <source>
        <dbReference type="SAM" id="MobiDB-lite"/>
    </source>
</evidence>
<dbReference type="RefSeq" id="WP_167974279.1">
    <property type="nucleotide sequence ID" value="NZ_VSRL01000043.1"/>
</dbReference>
<dbReference type="InterPro" id="IPR011990">
    <property type="entry name" value="TPR-like_helical_dom_sf"/>
</dbReference>
<gene>
    <name evidence="2" type="ORF">FXN61_14705</name>
</gene>
<feature type="compositionally biased region" description="Basic residues" evidence="1">
    <location>
        <begin position="589"/>
        <end position="623"/>
    </location>
</feature>
<comment type="caution">
    <text evidence="2">The sequence shown here is derived from an EMBL/GenBank/DDBJ whole genome shotgun (WGS) entry which is preliminary data.</text>
</comment>
<protein>
    <recommendedName>
        <fullName evidence="4">Tetratricopeptide repeat-containing protein</fullName>
    </recommendedName>
</protein>